<dbReference type="KEGG" id="psti:SOO65_13890"/>
<dbReference type="Proteomes" id="UP001324634">
    <property type="component" value="Chromosome"/>
</dbReference>
<gene>
    <name evidence="1" type="ORF">SOO65_13890</name>
</gene>
<organism evidence="1 2">
    <name type="scientific">Peredibacter starrii</name>
    <dbReference type="NCBI Taxonomy" id="28202"/>
    <lineage>
        <taxon>Bacteria</taxon>
        <taxon>Pseudomonadati</taxon>
        <taxon>Bdellovibrionota</taxon>
        <taxon>Bacteriovoracia</taxon>
        <taxon>Bacteriovoracales</taxon>
        <taxon>Bacteriovoracaceae</taxon>
        <taxon>Peredibacter</taxon>
    </lineage>
</organism>
<evidence type="ECO:0000313" key="2">
    <source>
        <dbReference type="Proteomes" id="UP001324634"/>
    </source>
</evidence>
<accession>A0AAX4HKN1</accession>
<dbReference type="AlphaFoldDB" id="A0AAX4HKN1"/>
<protein>
    <recommendedName>
        <fullName evidence="3">Lipoprotein</fullName>
    </recommendedName>
</protein>
<name>A0AAX4HKN1_9BACT</name>
<proteinExistence type="predicted"/>
<dbReference type="EMBL" id="CP139487">
    <property type="protein sequence ID" value="WPU63781.1"/>
    <property type="molecule type" value="Genomic_DNA"/>
</dbReference>
<dbReference type="PROSITE" id="PS51257">
    <property type="entry name" value="PROKAR_LIPOPROTEIN"/>
    <property type="match status" value="1"/>
</dbReference>
<dbReference type="RefSeq" id="WP_321391166.1">
    <property type="nucleotide sequence ID" value="NZ_CP139487.1"/>
</dbReference>
<keyword evidence="2" id="KW-1185">Reference proteome</keyword>
<evidence type="ECO:0000313" key="1">
    <source>
        <dbReference type="EMBL" id="WPU63781.1"/>
    </source>
</evidence>
<reference evidence="1 2" key="1">
    <citation type="submission" date="2023-11" db="EMBL/GenBank/DDBJ databases">
        <title>Peredibacter starrii A3.12.</title>
        <authorList>
            <person name="Mitchell R.J."/>
        </authorList>
    </citation>
    <scope>NUCLEOTIDE SEQUENCE [LARGE SCALE GENOMIC DNA]</scope>
    <source>
        <strain evidence="1 2">A3.12</strain>
    </source>
</reference>
<evidence type="ECO:0008006" key="3">
    <source>
        <dbReference type="Google" id="ProtNLM"/>
    </source>
</evidence>
<sequence length="242" mass="27941">MKNMILGLLVVGSVGCSHMKEAPKTVEFTYAAELLQKVQLGVARAPASLELETEEQPSPRRVYFSALYQQYLTLGQHLNKKSDIQFCPAFHHDKIQTDSTIVPKVTIYPASQIDEEGKEFFPELAFNKKFSLRDYHGVIKGELETLCEEGVSDNYFKFDNLVTHYAGKKSFHTKPEAMKSVLKIPVFANFYLVKMLEIPGLHLESPEEKRFIKLTQTYWFEKYVTEASRMRNNFIKNKMVQR</sequence>